<feature type="compositionally biased region" description="Basic and acidic residues" evidence="1">
    <location>
        <begin position="345"/>
        <end position="396"/>
    </location>
</feature>
<feature type="region of interest" description="Disordered" evidence="1">
    <location>
        <begin position="528"/>
        <end position="547"/>
    </location>
</feature>
<feature type="region of interest" description="Disordered" evidence="1">
    <location>
        <begin position="101"/>
        <end position="477"/>
    </location>
</feature>
<dbReference type="AlphaFoldDB" id="A0A2G8KL34"/>
<dbReference type="PANTHER" id="PTHR12618:SF20">
    <property type="entry name" value="PHD AND RING FINGER DOMAIN-CONTAINING PROTEIN 1"/>
    <property type="match status" value="1"/>
</dbReference>
<feature type="compositionally biased region" description="Basic and acidic residues" evidence="1">
    <location>
        <begin position="404"/>
        <end position="414"/>
    </location>
</feature>
<feature type="compositionally biased region" description="Basic and acidic residues" evidence="1">
    <location>
        <begin position="207"/>
        <end position="222"/>
    </location>
</feature>
<accession>A0A2G8KL34</accession>
<feature type="compositionally biased region" description="Basic and acidic residues" evidence="1">
    <location>
        <begin position="421"/>
        <end position="464"/>
    </location>
</feature>
<dbReference type="EMBL" id="MRZV01000508">
    <property type="protein sequence ID" value="PIK48685.1"/>
    <property type="molecule type" value="Genomic_DNA"/>
</dbReference>
<feature type="compositionally biased region" description="Low complexity" evidence="1">
    <location>
        <begin position="531"/>
        <end position="547"/>
    </location>
</feature>
<reference evidence="2 3" key="1">
    <citation type="journal article" date="2017" name="PLoS Biol.">
        <title>The sea cucumber genome provides insights into morphological evolution and visceral regeneration.</title>
        <authorList>
            <person name="Zhang X."/>
            <person name="Sun L."/>
            <person name="Yuan J."/>
            <person name="Sun Y."/>
            <person name="Gao Y."/>
            <person name="Zhang L."/>
            <person name="Li S."/>
            <person name="Dai H."/>
            <person name="Hamel J.F."/>
            <person name="Liu C."/>
            <person name="Yu Y."/>
            <person name="Liu S."/>
            <person name="Lin W."/>
            <person name="Guo K."/>
            <person name="Jin S."/>
            <person name="Xu P."/>
            <person name="Storey K.B."/>
            <person name="Huan P."/>
            <person name="Zhang T."/>
            <person name="Zhou Y."/>
            <person name="Zhang J."/>
            <person name="Lin C."/>
            <person name="Li X."/>
            <person name="Xing L."/>
            <person name="Huo D."/>
            <person name="Sun M."/>
            <person name="Wang L."/>
            <person name="Mercier A."/>
            <person name="Li F."/>
            <person name="Yang H."/>
            <person name="Xiang J."/>
        </authorList>
    </citation>
    <scope>NUCLEOTIDE SEQUENCE [LARGE SCALE GENOMIC DNA]</scope>
    <source>
        <strain evidence="2">Shaxun</strain>
        <tissue evidence="2">Muscle</tissue>
    </source>
</reference>
<name>A0A2G8KL34_STIJA</name>
<protein>
    <submittedName>
        <fullName evidence="2">Uncharacterized protein</fullName>
    </submittedName>
</protein>
<feature type="compositionally biased region" description="Basic and acidic residues" evidence="1">
    <location>
        <begin position="249"/>
        <end position="271"/>
    </location>
</feature>
<sequence>MPLSLRGDQYALEDIVDEAGPVAVPRISSVLRGPRLVKPVEPASSPVDLLSSIMAGQNLLHLPGSDVKIHRDGTLSAIKSPPPENASCDVTRSPSGCSAILKNMDNGRTNSRGNTFRVKETPLNGENGTSEAAVGKDHGAVEGDVQDPPSNRTAGDGGGANEVSHDLAPDNGAEFNNYERGEGHGDGVSADSTHLLNGDTRSRRRDRGKDRKRRDSGERSEEGETGEEDNDTEEEEGEERVGSSTSDQRIPEPSDERDQLETFKFCGDTRSRNYRQGNSRNRSHGKGRSHSRRSSVSQPGRDSDHEEGLVQEDEGAISTDGERDEDEEGTVEEEGVKSKVYSTAKEAEKVAIDEGEDHEQTERDLLQSPPEKSRRSERDGEEKPTEKISEKRKHSEDSEEEGEDKTVSLHSKEELEGETNDGERESGEEKKSKDSGKHVDLRQVIRIKRDSPTRERSSSSRFGDDFSDEDLESDERLIRNEREWDQLRYYEERYPDFDYEAFHEHWNSMDYYEREMYWENFRITRERGLNTTTGSTSRTSQSGPPGR</sequence>
<proteinExistence type="predicted"/>
<feature type="compositionally biased region" description="Acidic residues" evidence="1">
    <location>
        <begin position="322"/>
        <end position="333"/>
    </location>
</feature>
<evidence type="ECO:0000313" key="3">
    <source>
        <dbReference type="Proteomes" id="UP000230750"/>
    </source>
</evidence>
<keyword evidence="3" id="KW-1185">Reference proteome</keyword>
<dbReference type="PANTHER" id="PTHR12618">
    <property type="entry name" value="PHD AND RING FINGER DOMAIN-CONTAINING PROTEIN 1"/>
    <property type="match status" value="1"/>
</dbReference>
<feature type="compositionally biased region" description="Acidic residues" evidence="1">
    <location>
        <begin position="223"/>
        <end position="238"/>
    </location>
</feature>
<evidence type="ECO:0000313" key="2">
    <source>
        <dbReference type="EMBL" id="PIK48685.1"/>
    </source>
</evidence>
<feature type="compositionally biased region" description="Basic residues" evidence="1">
    <location>
        <begin position="281"/>
        <end position="293"/>
    </location>
</feature>
<evidence type="ECO:0000256" key="1">
    <source>
        <dbReference type="SAM" id="MobiDB-lite"/>
    </source>
</evidence>
<comment type="caution">
    <text evidence="2">The sequence shown here is derived from an EMBL/GenBank/DDBJ whole genome shotgun (WGS) entry which is preliminary data.</text>
</comment>
<gene>
    <name evidence="2" type="ORF">BSL78_14449</name>
</gene>
<dbReference type="InterPro" id="IPR047157">
    <property type="entry name" value="PHRF1/Atg35"/>
</dbReference>
<dbReference type="Proteomes" id="UP000230750">
    <property type="component" value="Unassembled WGS sequence"/>
</dbReference>
<organism evidence="2 3">
    <name type="scientific">Stichopus japonicus</name>
    <name type="common">Sea cucumber</name>
    <dbReference type="NCBI Taxonomy" id="307972"/>
    <lineage>
        <taxon>Eukaryota</taxon>
        <taxon>Metazoa</taxon>
        <taxon>Echinodermata</taxon>
        <taxon>Eleutherozoa</taxon>
        <taxon>Echinozoa</taxon>
        <taxon>Holothuroidea</taxon>
        <taxon>Aspidochirotacea</taxon>
        <taxon>Aspidochirotida</taxon>
        <taxon>Stichopodidae</taxon>
        <taxon>Apostichopus</taxon>
    </lineage>
</organism>